<dbReference type="GO" id="GO:2000300">
    <property type="term" value="P:regulation of synaptic vesicle exocytosis"/>
    <property type="evidence" value="ECO:0007669"/>
    <property type="project" value="TreeGrafter"/>
</dbReference>
<feature type="compositionally biased region" description="Basic and acidic residues" evidence="10">
    <location>
        <begin position="216"/>
        <end position="268"/>
    </location>
</feature>
<feature type="non-terminal residue" evidence="14">
    <location>
        <position position="737"/>
    </location>
</feature>
<feature type="region of interest" description="Disordered" evidence="10">
    <location>
        <begin position="684"/>
        <end position="737"/>
    </location>
</feature>
<dbReference type="GO" id="GO:0048788">
    <property type="term" value="C:cytoskeleton of presynaptic active zone"/>
    <property type="evidence" value="ECO:0007669"/>
    <property type="project" value="TreeGrafter"/>
</dbReference>
<dbReference type="Pfam" id="PF22601">
    <property type="entry name" value="RIM2a_ZnF"/>
    <property type="match status" value="1"/>
</dbReference>
<proteinExistence type="predicted"/>
<feature type="compositionally biased region" description="Basic and acidic residues" evidence="10">
    <location>
        <begin position="118"/>
        <end position="131"/>
    </location>
</feature>
<dbReference type="Gene3D" id="3.30.40.10">
    <property type="entry name" value="Zinc/RING finger domain, C3HC4 (zinc finger)"/>
    <property type="match status" value="1"/>
</dbReference>
<dbReference type="GO" id="GO:0097151">
    <property type="term" value="P:positive regulation of inhibitory postsynaptic potential"/>
    <property type="evidence" value="ECO:0007669"/>
    <property type="project" value="UniProtKB-ARBA"/>
</dbReference>
<feature type="domain" description="PDZ" evidence="12">
    <location>
        <begin position="516"/>
        <end position="602"/>
    </location>
</feature>
<dbReference type="Proteomes" id="UP000335636">
    <property type="component" value="Unassembled WGS sequence"/>
</dbReference>
<evidence type="ECO:0000313" key="14">
    <source>
        <dbReference type="EMBL" id="VTJ73410.1"/>
    </source>
</evidence>
<dbReference type="InterPro" id="IPR000008">
    <property type="entry name" value="C2_dom"/>
</dbReference>
<keyword evidence="5" id="KW-0532">Neurotransmitter transport</keyword>
<dbReference type="SUPFAM" id="SSF50156">
    <property type="entry name" value="PDZ domain-like"/>
    <property type="match status" value="1"/>
</dbReference>
<gene>
    <name evidence="14" type="ORF">MONAX_5E000230</name>
</gene>
<dbReference type="GO" id="GO:0050806">
    <property type="term" value="P:positive regulation of synaptic transmission"/>
    <property type="evidence" value="ECO:0007669"/>
    <property type="project" value="TreeGrafter"/>
</dbReference>
<dbReference type="Gene3D" id="2.30.42.10">
    <property type="match status" value="1"/>
</dbReference>
<dbReference type="SUPFAM" id="SSF57903">
    <property type="entry name" value="FYVE/PHD zinc finger"/>
    <property type="match status" value="1"/>
</dbReference>
<keyword evidence="15" id="KW-1185">Reference proteome</keyword>
<keyword evidence="6" id="KW-0862">Zinc</keyword>
<evidence type="ECO:0000256" key="8">
    <source>
        <dbReference type="ARBA" id="ARBA00034103"/>
    </source>
</evidence>
<dbReference type="GO" id="GO:0031267">
    <property type="term" value="F:small GTPase binding"/>
    <property type="evidence" value="ECO:0007669"/>
    <property type="project" value="InterPro"/>
</dbReference>
<feature type="region of interest" description="Disordered" evidence="10">
    <location>
        <begin position="96"/>
        <end position="466"/>
    </location>
</feature>
<dbReference type="GO" id="GO:0044325">
    <property type="term" value="F:transmembrane transporter binding"/>
    <property type="evidence" value="ECO:0007669"/>
    <property type="project" value="TreeGrafter"/>
</dbReference>
<feature type="domain" description="C2" evidence="11">
    <location>
        <begin position="546"/>
        <end position="679"/>
    </location>
</feature>
<dbReference type="InterPro" id="IPR013083">
    <property type="entry name" value="Znf_RING/FYVE/PHD"/>
</dbReference>
<keyword evidence="5" id="KW-0813">Transport</keyword>
<evidence type="ECO:0000256" key="5">
    <source>
        <dbReference type="ARBA" id="ARBA00022775"/>
    </source>
</evidence>
<feature type="domain" description="FYVE-type" evidence="13">
    <location>
        <begin position="28"/>
        <end position="84"/>
    </location>
</feature>
<evidence type="ECO:0000259" key="11">
    <source>
        <dbReference type="PROSITE" id="PS50004"/>
    </source>
</evidence>
<dbReference type="SUPFAM" id="SSF49562">
    <property type="entry name" value="C2 domain (Calcium/lipid-binding domain, CaLB)"/>
    <property type="match status" value="1"/>
</dbReference>
<keyword evidence="1" id="KW-0268">Exocytosis</keyword>
<feature type="compositionally biased region" description="Basic and acidic residues" evidence="10">
    <location>
        <begin position="373"/>
        <end position="386"/>
    </location>
</feature>
<dbReference type="Pfam" id="PF00168">
    <property type="entry name" value="C2"/>
    <property type="match status" value="1"/>
</dbReference>
<evidence type="ECO:0000259" key="13">
    <source>
        <dbReference type="PROSITE" id="PS50178"/>
    </source>
</evidence>
<dbReference type="FunFam" id="3.30.40.10:FF:000546">
    <property type="entry name" value="Regulating synaptic membrane exocytosis 1"/>
    <property type="match status" value="1"/>
</dbReference>
<keyword evidence="4 9" id="KW-0863">Zinc-finger</keyword>
<dbReference type="GO" id="GO:0048167">
    <property type="term" value="P:regulation of synaptic plasticity"/>
    <property type="evidence" value="ECO:0007669"/>
    <property type="project" value="TreeGrafter"/>
</dbReference>
<evidence type="ECO:0000256" key="6">
    <source>
        <dbReference type="ARBA" id="ARBA00022833"/>
    </source>
</evidence>
<keyword evidence="3" id="KW-0677">Repeat</keyword>
<dbReference type="EMBL" id="CABDUW010000679">
    <property type="protein sequence ID" value="VTJ73410.1"/>
    <property type="molecule type" value="Genomic_DNA"/>
</dbReference>
<feature type="compositionally biased region" description="Polar residues" evidence="10">
    <location>
        <begin position="132"/>
        <end position="145"/>
    </location>
</feature>
<dbReference type="SMART" id="SM00228">
    <property type="entry name" value="PDZ"/>
    <property type="match status" value="1"/>
</dbReference>
<evidence type="ECO:0000256" key="1">
    <source>
        <dbReference type="ARBA" id="ARBA00022483"/>
    </source>
</evidence>
<keyword evidence="7" id="KW-0770">Synapse</keyword>
<feature type="compositionally biased region" description="Acidic residues" evidence="10">
    <location>
        <begin position="456"/>
        <end position="466"/>
    </location>
</feature>
<evidence type="ECO:0000256" key="10">
    <source>
        <dbReference type="SAM" id="MobiDB-lite"/>
    </source>
</evidence>
<evidence type="ECO:0000256" key="9">
    <source>
        <dbReference type="PROSITE-ProRule" id="PRU00091"/>
    </source>
</evidence>
<keyword evidence="2" id="KW-0479">Metal-binding</keyword>
<dbReference type="CDD" id="cd06714">
    <property type="entry name" value="PDZ_RIM-like"/>
    <property type="match status" value="1"/>
</dbReference>
<dbReference type="FunFam" id="2.30.42.10:FF:000003">
    <property type="entry name" value="Regulating synaptic membrane exocytosis protein 1, putative"/>
    <property type="match status" value="1"/>
</dbReference>
<evidence type="ECO:0000259" key="12">
    <source>
        <dbReference type="PROSITE" id="PS50106"/>
    </source>
</evidence>
<dbReference type="PANTHER" id="PTHR12157:SF18">
    <property type="entry name" value="REGULATING SYNAPTIC MEMBRANE EXOCYTOSIS PROTEIN 1"/>
    <property type="match status" value="1"/>
</dbReference>
<dbReference type="PROSITE" id="PS50004">
    <property type="entry name" value="C2"/>
    <property type="match status" value="1"/>
</dbReference>
<dbReference type="PANTHER" id="PTHR12157">
    <property type="entry name" value="REGULATING SYNAPTIC MEMBRANE EXOCYTOSIS PROTEIN"/>
    <property type="match status" value="1"/>
</dbReference>
<name>A0A5E4BWN7_MARMO</name>
<organism evidence="14 15">
    <name type="scientific">Marmota monax</name>
    <name type="common">Woodchuck</name>
    <dbReference type="NCBI Taxonomy" id="9995"/>
    <lineage>
        <taxon>Eukaryota</taxon>
        <taxon>Metazoa</taxon>
        <taxon>Chordata</taxon>
        <taxon>Craniata</taxon>
        <taxon>Vertebrata</taxon>
        <taxon>Euteleostomi</taxon>
        <taxon>Mammalia</taxon>
        <taxon>Eutheria</taxon>
        <taxon>Euarchontoglires</taxon>
        <taxon>Glires</taxon>
        <taxon>Rodentia</taxon>
        <taxon>Sciuromorpha</taxon>
        <taxon>Sciuridae</taxon>
        <taxon>Xerinae</taxon>
        <taxon>Marmotini</taxon>
        <taxon>Marmota</taxon>
    </lineage>
</organism>
<evidence type="ECO:0000256" key="3">
    <source>
        <dbReference type="ARBA" id="ARBA00022737"/>
    </source>
</evidence>
<evidence type="ECO:0000256" key="7">
    <source>
        <dbReference type="ARBA" id="ARBA00023018"/>
    </source>
</evidence>
<evidence type="ECO:0000313" key="15">
    <source>
        <dbReference type="Proteomes" id="UP000335636"/>
    </source>
</evidence>
<evidence type="ECO:0000256" key="2">
    <source>
        <dbReference type="ARBA" id="ARBA00022723"/>
    </source>
</evidence>
<dbReference type="SMART" id="SM00239">
    <property type="entry name" value="C2"/>
    <property type="match status" value="1"/>
</dbReference>
<feature type="compositionally biased region" description="Polar residues" evidence="10">
    <location>
        <begin position="97"/>
        <end position="113"/>
    </location>
</feature>
<feature type="non-terminal residue" evidence="14">
    <location>
        <position position="1"/>
    </location>
</feature>
<feature type="compositionally biased region" description="Polar residues" evidence="10">
    <location>
        <begin position="408"/>
        <end position="420"/>
    </location>
</feature>
<feature type="compositionally biased region" description="Basic residues" evidence="10">
    <location>
        <begin position="288"/>
        <end position="299"/>
    </location>
</feature>
<comment type="caution">
    <text evidence="14">The sequence shown here is derived from an EMBL/GenBank/DDBJ whole genome shotgun (WGS) entry which is preliminary data.</text>
</comment>
<dbReference type="InterPro" id="IPR039032">
    <property type="entry name" value="Rim-like"/>
</dbReference>
<dbReference type="InterPro" id="IPR054386">
    <property type="entry name" value="RIM_Znf"/>
</dbReference>
<feature type="compositionally biased region" description="Basic and acidic residues" evidence="10">
    <location>
        <begin position="177"/>
        <end position="189"/>
    </location>
</feature>
<dbReference type="GO" id="GO:0042734">
    <property type="term" value="C:presynaptic membrane"/>
    <property type="evidence" value="ECO:0007669"/>
    <property type="project" value="TreeGrafter"/>
</dbReference>
<dbReference type="GO" id="GO:0048791">
    <property type="term" value="P:calcium ion-regulated exocytosis of neurotransmitter"/>
    <property type="evidence" value="ECO:0007669"/>
    <property type="project" value="TreeGrafter"/>
</dbReference>
<protein>
    <recommendedName>
        <fullName evidence="16">PDZ domain-containing protein</fullName>
    </recommendedName>
</protein>
<evidence type="ECO:0008006" key="16">
    <source>
        <dbReference type="Google" id="ProtNLM"/>
    </source>
</evidence>
<feature type="compositionally biased region" description="Pro residues" evidence="10">
    <location>
        <begin position="357"/>
        <end position="366"/>
    </location>
</feature>
<comment type="subcellular location">
    <subcellularLocation>
        <location evidence="8">Synapse</location>
    </subcellularLocation>
</comment>
<dbReference type="GO" id="GO:0008270">
    <property type="term" value="F:zinc ion binding"/>
    <property type="evidence" value="ECO:0007669"/>
    <property type="project" value="UniProtKB-KW"/>
</dbReference>
<evidence type="ECO:0000256" key="4">
    <source>
        <dbReference type="ARBA" id="ARBA00022771"/>
    </source>
</evidence>
<reference evidence="14" key="1">
    <citation type="submission" date="2019-04" db="EMBL/GenBank/DDBJ databases">
        <authorList>
            <person name="Alioto T."/>
            <person name="Alioto T."/>
        </authorList>
    </citation>
    <scope>NUCLEOTIDE SEQUENCE [LARGE SCALE GENOMIC DNA]</scope>
</reference>
<dbReference type="PROSITE" id="PS50178">
    <property type="entry name" value="ZF_FYVE"/>
    <property type="match status" value="1"/>
</dbReference>
<feature type="compositionally biased region" description="Low complexity" evidence="10">
    <location>
        <begin position="323"/>
        <end position="341"/>
    </location>
</feature>
<sequence>RLHQQFESYKEQVKKIGEEARRYQGEHKDDAPTCGICHKTKFADGCGHLCSYCRTKFCARCGGRVSLRSNNVMWVCNLCRKQQEILTKSGAWFFGSGPQQPSQDGTLSDTATGAGSEVPREKKARLQERSRSQTPLSTATASSLDTAPPSAPPDRSKGAEPSQQAMGPEQKQPSSRSRSEPPRERKKAPEQNGKGALKSERKRVPKTSVQPGEGAVEERERKERRESRRLEKGRSQDYPEVPEKREDGKAAEDEKQRKEEEYQTRYRSDPNLARYPVKAPPEEQQMRMHARVSRARHERRHSDVALPRTEAGAALPESKAGKRAPAAARASPPDSPRAYSAERTAEARAPGCKPPTNHSPPAPRHGPVPAEAPELKAQEPLRKQSRLDPSSAVLIRKAKREKVETMLRNDSLSSDQSESVRPSPPKPHRSKRGGKKRQMSVSSSEEEGVSTPEYTSCEDVELESESVSEKGDLDYYWLDPATWHSRETSPISSHPVTWQPSKEGDRLIGRVILNKRTTMPKESGALLGLKVVGGKMTDLGRLGAFITKVKKGSLADVVGHLRAGDEVLEWNGKPLPGATNEEVYNIILESKSEPQVEIIVSRPIGDKSKRRTKTVKKVLEPKWNQTFVYSHVHRRDFRERMLEITVWDQPRVQEEESEFLGEILIELETALLDDEPHWYKLQTHDESSLPLPQPSPFMPRRHIHGESSSKKLQRSQRISDSDISDYEVDDGIGVVPP</sequence>
<dbReference type="PROSITE" id="PS50106">
    <property type="entry name" value="PDZ"/>
    <property type="match status" value="1"/>
</dbReference>
<dbReference type="AlphaFoldDB" id="A0A5E4BWN7"/>
<dbReference type="InterPro" id="IPR035892">
    <property type="entry name" value="C2_domain_sf"/>
</dbReference>
<dbReference type="InterPro" id="IPR001478">
    <property type="entry name" value="PDZ"/>
</dbReference>
<dbReference type="InterPro" id="IPR017455">
    <property type="entry name" value="Znf_FYVE-rel"/>
</dbReference>
<feature type="compositionally biased region" description="Basic residues" evidence="10">
    <location>
        <begin position="426"/>
        <end position="438"/>
    </location>
</feature>
<accession>A0A5E4BWN7</accession>
<dbReference type="InterPro" id="IPR036034">
    <property type="entry name" value="PDZ_sf"/>
</dbReference>
<dbReference type="InterPro" id="IPR011011">
    <property type="entry name" value="Znf_FYVE_PHD"/>
</dbReference>